<evidence type="ECO:0000256" key="1">
    <source>
        <dbReference type="SAM" id="Phobius"/>
    </source>
</evidence>
<comment type="caution">
    <text evidence="2">The sequence shown here is derived from an EMBL/GenBank/DDBJ whole genome shotgun (WGS) entry which is preliminary data.</text>
</comment>
<evidence type="ECO:0000313" key="3">
    <source>
        <dbReference type="Proteomes" id="UP001320876"/>
    </source>
</evidence>
<organism evidence="2 3">
    <name type="scientific">Luteolibacter arcticus</name>
    <dbReference type="NCBI Taxonomy" id="1581411"/>
    <lineage>
        <taxon>Bacteria</taxon>
        <taxon>Pseudomonadati</taxon>
        <taxon>Verrucomicrobiota</taxon>
        <taxon>Verrucomicrobiia</taxon>
        <taxon>Verrucomicrobiales</taxon>
        <taxon>Verrucomicrobiaceae</taxon>
        <taxon>Luteolibacter</taxon>
    </lineage>
</organism>
<reference evidence="2 3" key="1">
    <citation type="submission" date="2022-10" db="EMBL/GenBank/DDBJ databases">
        <title>Luteolibacter arcticus strain CCTCC AB 2014275, whole genome shotgun sequencing project.</title>
        <authorList>
            <person name="Zhao G."/>
            <person name="Shen L."/>
        </authorList>
    </citation>
    <scope>NUCLEOTIDE SEQUENCE [LARGE SCALE GENOMIC DNA]</scope>
    <source>
        <strain evidence="2 3">CCTCC AB 2014275</strain>
    </source>
</reference>
<protein>
    <submittedName>
        <fullName evidence="2">Uncharacterized protein</fullName>
    </submittedName>
</protein>
<feature type="transmembrane region" description="Helical" evidence="1">
    <location>
        <begin position="216"/>
        <end position="236"/>
    </location>
</feature>
<proteinExistence type="predicted"/>
<feature type="transmembrane region" description="Helical" evidence="1">
    <location>
        <begin position="79"/>
        <end position="100"/>
    </location>
</feature>
<feature type="transmembrane region" description="Helical" evidence="1">
    <location>
        <begin position="112"/>
        <end position="130"/>
    </location>
</feature>
<keyword evidence="1" id="KW-0472">Membrane</keyword>
<name>A0ABT3GFV6_9BACT</name>
<feature type="transmembrane region" description="Helical" evidence="1">
    <location>
        <begin position="248"/>
        <end position="269"/>
    </location>
</feature>
<sequence length="307" mass="35062">MARTPKKQIRLGSTTGNARRKRRQSFSEILAKANARAHERINRRLGQRDLKHVRASIAGTAVFGYEDPPAGLVIRMFRWLMGLLLLPLCWITSWTFFMQFSDAAQKREFWEMPAFWYFAIGVLLMTGWFFSGLLRSFFLYLYVLGHELTHILSIWAFRGRVSDWGVSLDGGYVTTNKSNIFIALSPYFVPLWAALGVVLHLLLGLAFELPPVTDKILFGWVGFFWAFHLLWTLWMIPRDQPDLRENGTFLSLVIIYLANQLVLAALLCAAAKPLGFGEFGEEWVANAARTMEGALRMVREIRYGSAS</sequence>
<accession>A0ABT3GFV6</accession>
<evidence type="ECO:0000313" key="2">
    <source>
        <dbReference type="EMBL" id="MCW1922492.1"/>
    </source>
</evidence>
<gene>
    <name evidence="2" type="ORF">OKA05_07990</name>
</gene>
<keyword evidence="1" id="KW-1133">Transmembrane helix</keyword>
<keyword evidence="3" id="KW-1185">Reference proteome</keyword>
<keyword evidence="1" id="KW-0812">Transmembrane</keyword>
<dbReference type="Proteomes" id="UP001320876">
    <property type="component" value="Unassembled WGS sequence"/>
</dbReference>
<feature type="transmembrane region" description="Helical" evidence="1">
    <location>
        <begin position="187"/>
        <end position="209"/>
    </location>
</feature>
<dbReference type="EMBL" id="JAPDDT010000002">
    <property type="protein sequence ID" value="MCW1922492.1"/>
    <property type="molecule type" value="Genomic_DNA"/>
</dbReference>
<dbReference type="RefSeq" id="WP_264486599.1">
    <property type="nucleotide sequence ID" value="NZ_JAPDDT010000002.1"/>
</dbReference>